<evidence type="ECO:0000313" key="1">
    <source>
        <dbReference type="EMBL" id="ESZ97865.1"/>
    </source>
</evidence>
<gene>
    <name evidence="1" type="ORF">SBOR_1741</name>
</gene>
<evidence type="ECO:0000313" key="2">
    <source>
        <dbReference type="Proteomes" id="UP000019487"/>
    </source>
</evidence>
<dbReference type="Proteomes" id="UP000019487">
    <property type="component" value="Unassembled WGS sequence"/>
</dbReference>
<dbReference type="AlphaFoldDB" id="W9CTQ7"/>
<proteinExistence type="predicted"/>
<keyword evidence="2" id="KW-1185">Reference proteome</keyword>
<sequence>MAQKYYFEGFQWSTIEQHNDDDEIIKFQLKPVKSFTSPQIQLVPTSSDPEQHPFLREPTKVIAGDGTVYYYKDLSQGLLPLGKKKPWIYIQIQSAIDAKKLRSNIQICHLHSVVIDNDREVLQHWFCATKEDLLAKWEDNGSYGLIPEQYTDSNKHLVGILLYYIENKGTLEEIAP</sequence>
<dbReference type="OrthoDB" id="4062651at2759"/>
<dbReference type="EMBL" id="AYSA01000065">
    <property type="protein sequence ID" value="ESZ97865.1"/>
    <property type="molecule type" value="Genomic_DNA"/>
</dbReference>
<organism evidence="1 2">
    <name type="scientific">Sclerotinia borealis (strain F-4128)</name>
    <dbReference type="NCBI Taxonomy" id="1432307"/>
    <lineage>
        <taxon>Eukaryota</taxon>
        <taxon>Fungi</taxon>
        <taxon>Dikarya</taxon>
        <taxon>Ascomycota</taxon>
        <taxon>Pezizomycotina</taxon>
        <taxon>Leotiomycetes</taxon>
        <taxon>Helotiales</taxon>
        <taxon>Sclerotiniaceae</taxon>
        <taxon>Sclerotinia</taxon>
    </lineage>
</organism>
<reference evidence="1 2" key="1">
    <citation type="journal article" date="2014" name="Genome Announc.">
        <title>Draft genome sequence of Sclerotinia borealis, a psychrophilic plant pathogenic fungus.</title>
        <authorList>
            <person name="Mardanov A.V."/>
            <person name="Beletsky A.V."/>
            <person name="Kadnikov V.V."/>
            <person name="Ignatov A.N."/>
            <person name="Ravin N.V."/>
        </authorList>
    </citation>
    <scope>NUCLEOTIDE SEQUENCE [LARGE SCALE GENOMIC DNA]</scope>
    <source>
        <strain evidence="2">F-4157</strain>
    </source>
</reference>
<comment type="caution">
    <text evidence="1">The sequence shown here is derived from an EMBL/GenBank/DDBJ whole genome shotgun (WGS) entry which is preliminary data.</text>
</comment>
<accession>W9CTQ7</accession>
<protein>
    <submittedName>
        <fullName evidence="1">Uncharacterized protein</fullName>
    </submittedName>
</protein>
<dbReference type="HOGENOM" id="CLU_1526040_0_0_1"/>
<name>W9CTQ7_SCLBF</name>